<keyword evidence="2" id="KW-0732">Signal</keyword>
<dbReference type="OrthoDB" id="369088at2"/>
<evidence type="ECO:0000313" key="3">
    <source>
        <dbReference type="EMBL" id="AJT41022.1"/>
    </source>
</evidence>
<organism evidence="3 4">
    <name type="scientific">Psychromicrobium lacuslunae</name>
    <dbReference type="NCBI Taxonomy" id="1618207"/>
    <lineage>
        <taxon>Bacteria</taxon>
        <taxon>Bacillati</taxon>
        <taxon>Actinomycetota</taxon>
        <taxon>Actinomycetes</taxon>
        <taxon>Micrococcales</taxon>
        <taxon>Micrococcaceae</taxon>
        <taxon>Psychromicrobium</taxon>
    </lineage>
</organism>
<dbReference type="GO" id="GO:0008237">
    <property type="term" value="F:metallopeptidase activity"/>
    <property type="evidence" value="ECO:0007669"/>
    <property type="project" value="InterPro"/>
</dbReference>
<evidence type="ECO:0008006" key="5">
    <source>
        <dbReference type="Google" id="ProtNLM"/>
    </source>
</evidence>
<name>A0A0D4BX63_9MICC</name>
<evidence type="ECO:0000313" key="4">
    <source>
        <dbReference type="Proteomes" id="UP000061839"/>
    </source>
</evidence>
<accession>A0A0D4BX63</accession>
<reference evidence="3 4" key="1">
    <citation type="journal article" date="2015" name="Genome Announc.">
        <title>Complete Genome Sequencing of Protease-Producing Novel Arthrobacter sp. Strain IHBB 11108 Using PacBio Single-Molecule Real-Time Sequencing Technology.</title>
        <authorList>
            <person name="Kiran S."/>
            <person name="Swarnkar M.K."/>
            <person name="Pal M."/>
            <person name="Thakur R."/>
            <person name="Tewari R."/>
            <person name="Singh A.K."/>
            <person name="Gulati A."/>
        </authorList>
    </citation>
    <scope>NUCLEOTIDE SEQUENCE [LARGE SCALE GENOMIC DNA]</scope>
    <source>
        <strain evidence="3 4">IHBB 11108</strain>
    </source>
</reference>
<protein>
    <recommendedName>
        <fullName evidence="5">Peptidase M43 pregnancy-associated plasma-A domain-containing protein</fullName>
    </recommendedName>
</protein>
<dbReference type="AlphaFoldDB" id="A0A0D4BX63"/>
<dbReference type="STRING" id="1618207.UM93_04935"/>
<dbReference type="KEGG" id="ari:UM93_04935"/>
<keyword evidence="4" id="KW-1185">Reference proteome</keyword>
<dbReference type="EMBL" id="CP011005">
    <property type="protein sequence ID" value="AJT41022.1"/>
    <property type="molecule type" value="Genomic_DNA"/>
</dbReference>
<dbReference type="HOGENOM" id="CLU_044330_0_0_11"/>
<feature type="chain" id="PRO_5002273786" description="Peptidase M43 pregnancy-associated plasma-A domain-containing protein" evidence="2">
    <location>
        <begin position="37"/>
        <end position="397"/>
    </location>
</feature>
<gene>
    <name evidence="3" type="ORF">UM93_04935</name>
</gene>
<feature type="region of interest" description="Disordered" evidence="1">
    <location>
        <begin position="360"/>
        <end position="381"/>
    </location>
</feature>
<evidence type="ECO:0000256" key="2">
    <source>
        <dbReference type="SAM" id="SignalP"/>
    </source>
</evidence>
<dbReference type="SUPFAM" id="SSF55486">
    <property type="entry name" value="Metalloproteases ('zincins'), catalytic domain"/>
    <property type="match status" value="1"/>
</dbReference>
<dbReference type="PATRIC" id="fig|1618207.4.peg.1005"/>
<dbReference type="Proteomes" id="UP000061839">
    <property type="component" value="Chromosome"/>
</dbReference>
<dbReference type="RefSeq" id="WP_052663633.1">
    <property type="nucleotide sequence ID" value="NZ_CP011005.1"/>
</dbReference>
<proteinExistence type="predicted"/>
<sequence length="397" mass="41767">MSEKSSRTKYLAVSAALALGLSGFGAAALFAAPANAAPAALVDTDGDKLPDIWETQGYDANGDGVIDVNLPAMGANPNHKDLFVEMDYMQGLLPSSTVAFDRMVNVFATAPVTNPDGVNGIKLHLDAGTAGGSNYNLGGGNQVPYDSNLSPALSQTNAIKSANFDSKRAAVFYYMLWADDYDSSCSSGNAFALPNDTFIVTMGPRCGWTTTQDMQVGTFVHEFGHTLGLRHGGADDGNYKPNYLSVMNYSFQFSGVPRTDGTFYFGYSNVNPGSLNESSLNESNGLGSLAAGWKTKFYCAGSTTVTNTGPANQPIDWNCNGTASGTVSTDINRSNSKSTLLASNNWAEIQFGGGAVGGAGSLAESATPSAEQQVEHHEHELTKADWDKLKVGIKPAH</sequence>
<evidence type="ECO:0000256" key="1">
    <source>
        <dbReference type="SAM" id="MobiDB-lite"/>
    </source>
</evidence>
<dbReference type="Gene3D" id="3.40.390.10">
    <property type="entry name" value="Collagenase (Catalytic Domain)"/>
    <property type="match status" value="1"/>
</dbReference>
<dbReference type="InterPro" id="IPR024079">
    <property type="entry name" value="MetalloPept_cat_dom_sf"/>
</dbReference>
<feature type="signal peptide" evidence="2">
    <location>
        <begin position="1"/>
        <end position="36"/>
    </location>
</feature>